<keyword evidence="3" id="KW-0808">Transferase</keyword>
<comment type="similarity">
    <text evidence="1">Belongs to the glycosyltransferase 2 family.</text>
</comment>
<dbReference type="PANTHER" id="PTHR43685">
    <property type="entry name" value="GLYCOSYLTRANSFERASE"/>
    <property type="match status" value="1"/>
</dbReference>
<name>A0A380KCE7_9STRE</name>
<dbReference type="InterPro" id="IPR050834">
    <property type="entry name" value="Glycosyltransf_2"/>
</dbReference>
<protein>
    <submittedName>
        <fullName evidence="3">Rhamnosyltransferase</fullName>
        <ecNumber evidence="3">2.4.1.-</ecNumber>
    </submittedName>
</protein>
<evidence type="ECO:0000259" key="2">
    <source>
        <dbReference type="Pfam" id="PF00535"/>
    </source>
</evidence>
<dbReference type="OrthoDB" id="9802649at2"/>
<proteinExistence type="inferred from homology"/>
<reference evidence="3 4" key="1">
    <citation type="submission" date="2018-06" db="EMBL/GenBank/DDBJ databases">
        <authorList>
            <consortium name="Pathogen Informatics"/>
            <person name="Doyle S."/>
        </authorList>
    </citation>
    <scope>NUCLEOTIDE SEQUENCE [LARGE SCALE GENOMIC DNA]</scope>
    <source>
        <strain evidence="3 4">NCTC12224</strain>
    </source>
</reference>
<feature type="domain" description="Glycosyltransferase 2-like" evidence="2">
    <location>
        <begin position="5"/>
        <end position="113"/>
    </location>
</feature>
<dbReference type="Proteomes" id="UP000254924">
    <property type="component" value="Unassembled WGS sequence"/>
</dbReference>
<dbReference type="AlphaFoldDB" id="A0A380KCE7"/>
<dbReference type="PANTHER" id="PTHR43685:SF11">
    <property type="entry name" value="GLYCOSYLTRANSFERASE TAGX-RELATED"/>
    <property type="match status" value="1"/>
</dbReference>
<keyword evidence="4" id="KW-1185">Reference proteome</keyword>
<dbReference type="Gene3D" id="3.90.550.10">
    <property type="entry name" value="Spore Coat Polysaccharide Biosynthesis Protein SpsA, Chain A"/>
    <property type="match status" value="1"/>
</dbReference>
<dbReference type="GO" id="GO:0016757">
    <property type="term" value="F:glycosyltransferase activity"/>
    <property type="evidence" value="ECO:0007669"/>
    <property type="project" value="UniProtKB-KW"/>
</dbReference>
<evidence type="ECO:0000313" key="3">
    <source>
        <dbReference type="EMBL" id="SUN62762.1"/>
    </source>
</evidence>
<dbReference type="EC" id="2.4.1.-" evidence="3"/>
<gene>
    <name evidence="3" type="primary">rgpB</name>
    <name evidence="3" type="ORF">NCTC12224_02059</name>
</gene>
<dbReference type="InterPro" id="IPR029044">
    <property type="entry name" value="Nucleotide-diphossugar_trans"/>
</dbReference>
<dbReference type="CDD" id="cd04196">
    <property type="entry name" value="GT_2_like_d"/>
    <property type="match status" value="1"/>
</dbReference>
<dbReference type="EMBL" id="UHFN01000007">
    <property type="protein sequence ID" value="SUN62762.1"/>
    <property type="molecule type" value="Genomic_DNA"/>
</dbReference>
<accession>A0A380KCE7</accession>
<dbReference type="SUPFAM" id="SSF53448">
    <property type="entry name" value="Nucleotide-diphospho-sugar transferases"/>
    <property type="match status" value="1"/>
</dbReference>
<keyword evidence="3" id="KW-0328">Glycosyltransferase</keyword>
<dbReference type="Pfam" id="PF00535">
    <property type="entry name" value="Glycos_transf_2"/>
    <property type="match status" value="1"/>
</dbReference>
<evidence type="ECO:0000313" key="4">
    <source>
        <dbReference type="Proteomes" id="UP000254924"/>
    </source>
</evidence>
<evidence type="ECO:0000256" key="1">
    <source>
        <dbReference type="ARBA" id="ARBA00006739"/>
    </source>
</evidence>
<organism evidence="3 4">
    <name type="scientific">Streptococcus hyointestinalis</name>
    <dbReference type="NCBI Taxonomy" id="1337"/>
    <lineage>
        <taxon>Bacteria</taxon>
        <taxon>Bacillati</taxon>
        <taxon>Bacillota</taxon>
        <taxon>Bacilli</taxon>
        <taxon>Lactobacillales</taxon>
        <taxon>Streptococcaceae</taxon>
        <taxon>Streptococcus</taxon>
    </lineage>
</organism>
<dbReference type="InterPro" id="IPR001173">
    <property type="entry name" value="Glyco_trans_2-like"/>
</dbReference>
<sequence length="310" mass="36439">MRVNILMSTYNGETFLAEQIESIRRQTFTDWRLLIRDDGSTDKTRSIIKAYTQKDERICFINEDETENYGVIQSFYHLVKYEEADYYFFSDQDDVWLEDKLETQLAAFAEVDNSQPVMVYMDLMIVDAKLNVLHKSMVRTQSHHANTKLHQEMTENTVTGGVSGINHSLAKLWMRTDKVIMHDWYLALLAAALGQLIYIDKPGELYRQHDNNVLGARTWNKRIKNWLKPQALVAKYWYLITSSQEQASLLRDFELDADDRALVDAFIGITEAPLHERLLSLKSYKLAKNRWFHTFIFRTLIITKFGYRRN</sequence>